<evidence type="ECO:0008006" key="4">
    <source>
        <dbReference type="Google" id="ProtNLM"/>
    </source>
</evidence>
<organism evidence="2 3">
    <name type="scientific">Corallococcus soli</name>
    <dbReference type="NCBI Taxonomy" id="2710757"/>
    <lineage>
        <taxon>Bacteria</taxon>
        <taxon>Pseudomonadati</taxon>
        <taxon>Myxococcota</taxon>
        <taxon>Myxococcia</taxon>
        <taxon>Myxococcales</taxon>
        <taxon>Cystobacterineae</taxon>
        <taxon>Myxococcaceae</taxon>
        <taxon>Corallococcus</taxon>
    </lineage>
</organism>
<accession>A0ABR9PIS2</accession>
<keyword evidence="1" id="KW-0732">Signal</keyword>
<feature type="signal peptide" evidence="1">
    <location>
        <begin position="1"/>
        <end position="27"/>
    </location>
</feature>
<feature type="chain" id="PRO_5046423282" description="Lipoprotein" evidence="1">
    <location>
        <begin position="28"/>
        <end position="136"/>
    </location>
</feature>
<gene>
    <name evidence="2" type="ORF">G4177_06575</name>
</gene>
<reference evidence="2 3" key="1">
    <citation type="submission" date="2020-02" db="EMBL/GenBank/DDBJ databases">
        <authorList>
            <person name="Babadi Z.K."/>
            <person name="Risdian C."/>
            <person name="Ebrahimipour G.H."/>
            <person name="Wink J."/>
        </authorList>
    </citation>
    <scope>NUCLEOTIDE SEQUENCE [LARGE SCALE GENOMIC DNA]</scope>
    <source>
        <strain evidence="2 3">ZKHCc1 1396</strain>
    </source>
</reference>
<sequence length="136" mass="14841">MKPTRLSAPLLCVGLLLLLSACRPVLQVTLAAGTQQLPAPRFAVEDPEHAERPRYDTVQVLSREGELFWRMRAEPFGDNNSVRALTYGEAPTGFISVEGPRSLQPGGRYALFVVGKNRGSLHFDVDAEGRVTAVPP</sequence>
<keyword evidence="3" id="KW-1185">Reference proteome</keyword>
<evidence type="ECO:0000313" key="2">
    <source>
        <dbReference type="EMBL" id="MBE4747843.1"/>
    </source>
</evidence>
<proteinExistence type="predicted"/>
<name>A0ABR9PIS2_9BACT</name>
<evidence type="ECO:0000256" key="1">
    <source>
        <dbReference type="SAM" id="SignalP"/>
    </source>
</evidence>
<protein>
    <recommendedName>
        <fullName evidence="4">Lipoprotein</fullName>
    </recommendedName>
</protein>
<dbReference type="Proteomes" id="UP001516472">
    <property type="component" value="Unassembled WGS sequence"/>
</dbReference>
<dbReference type="PROSITE" id="PS51257">
    <property type="entry name" value="PROKAR_LIPOPROTEIN"/>
    <property type="match status" value="1"/>
</dbReference>
<dbReference type="RefSeq" id="WP_193347197.1">
    <property type="nucleotide sequence ID" value="NZ_CBCSIP010000112.1"/>
</dbReference>
<dbReference type="EMBL" id="JAAIYO010000001">
    <property type="protein sequence ID" value="MBE4747843.1"/>
    <property type="molecule type" value="Genomic_DNA"/>
</dbReference>
<comment type="caution">
    <text evidence="2">The sequence shown here is derived from an EMBL/GenBank/DDBJ whole genome shotgun (WGS) entry which is preliminary data.</text>
</comment>
<evidence type="ECO:0000313" key="3">
    <source>
        <dbReference type="Proteomes" id="UP001516472"/>
    </source>
</evidence>